<feature type="compositionally biased region" description="Low complexity" evidence="1">
    <location>
        <begin position="177"/>
        <end position="186"/>
    </location>
</feature>
<dbReference type="AlphaFoldDB" id="A0A6G1HLT0"/>
<dbReference type="InterPro" id="IPR029006">
    <property type="entry name" value="ADF-H/Gelsolin-like_dom_sf"/>
</dbReference>
<feature type="compositionally biased region" description="Basic and acidic residues" evidence="1">
    <location>
        <begin position="362"/>
        <end position="380"/>
    </location>
</feature>
<feature type="compositionally biased region" description="Low complexity" evidence="1">
    <location>
        <begin position="780"/>
        <end position="796"/>
    </location>
</feature>
<feature type="region of interest" description="Disordered" evidence="1">
    <location>
        <begin position="871"/>
        <end position="1003"/>
    </location>
</feature>
<feature type="region of interest" description="Disordered" evidence="1">
    <location>
        <begin position="160"/>
        <end position="216"/>
    </location>
</feature>
<name>A0A6G1HLT0_9PEZI</name>
<feature type="compositionally biased region" description="Polar residues" evidence="1">
    <location>
        <begin position="556"/>
        <end position="570"/>
    </location>
</feature>
<dbReference type="SUPFAM" id="SSF55753">
    <property type="entry name" value="Actin depolymerizing proteins"/>
    <property type="match status" value="1"/>
</dbReference>
<feature type="region of interest" description="Disordered" evidence="1">
    <location>
        <begin position="517"/>
        <end position="624"/>
    </location>
</feature>
<feature type="compositionally biased region" description="Low complexity" evidence="1">
    <location>
        <begin position="571"/>
        <end position="587"/>
    </location>
</feature>
<proteinExistence type="predicted"/>
<feature type="compositionally biased region" description="Basic and acidic residues" evidence="1">
    <location>
        <begin position="832"/>
        <end position="841"/>
    </location>
</feature>
<evidence type="ECO:0000313" key="3">
    <source>
        <dbReference type="Proteomes" id="UP000799640"/>
    </source>
</evidence>
<protein>
    <recommendedName>
        <fullName evidence="4">ADF-H domain-containing protein</fullName>
    </recommendedName>
</protein>
<dbReference type="Proteomes" id="UP000799640">
    <property type="component" value="Unassembled WGS sequence"/>
</dbReference>
<dbReference type="OrthoDB" id="74412at2759"/>
<reference evidence="2" key="1">
    <citation type="journal article" date="2020" name="Stud. Mycol.">
        <title>101 Dothideomycetes genomes: a test case for predicting lifestyles and emergence of pathogens.</title>
        <authorList>
            <person name="Haridas S."/>
            <person name="Albert R."/>
            <person name="Binder M."/>
            <person name="Bloem J."/>
            <person name="Labutti K."/>
            <person name="Salamov A."/>
            <person name="Andreopoulos B."/>
            <person name="Baker S."/>
            <person name="Barry K."/>
            <person name="Bills G."/>
            <person name="Bluhm B."/>
            <person name="Cannon C."/>
            <person name="Castanera R."/>
            <person name="Culley D."/>
            <person name="Daum C."/>
            <person name="Ezra D."/>
            <person name="Gonzalez J."/>
            <person name="Henrissat B."/>
            <person name="Kuo A."/>
            <person name="Liang C."/>
            <person name="Lipzen A."/>
            <person name="Lutzoni F."/>
            <person name="Magnuson J."/>
            <person name="Mondo S."/>
            <person name="Nolan M."/>
            <person name="Ohm R."/>
            <person name="Pangilinan J."/>
            <person name="Park H.-J."/>
            <person name="Ramirez L."/>
            <person name="Alfaro M."/>
            <person name="Sun H."/>
            <person name="Tritt A."/>
            <person name="Yoshinaga Y."/>
            <person name="Zwiers L.-H."/>
            <person name="Turgeon B."/>
            <person name="Goodwin S."/>
            <person name="Spatafora J."/>
            <person name="Crous P."/>
            <person name="Grigoriev I."/>
        </authorList>
    </citation>
    <scope>NUCLEOTIDE SEQUENCE</scope>
    <source>
        <strain evidence="2">CBS 262.69</strain>
    </source>
</reference>
<sequence length="1154" mass="123228">MSLSGLDSPEVESALQTVQLGRTGWFLLKYNSRDSVEVLGHGTGGLGEMREAADAYYDAEMSQRNPLYGMIDFRRRKVLVKLVLEGSSRLMQARVQVHWTSVVARFPNHETVFEPTATAQLNESGLTAHIELHSSRSSSSSGKKPALDGIIEDAEEVATTTAAAAPAATIHKRDDSTSTSKPSETTPTPPTPTPSSPEALVAPRPKTSASQMSVMNGNIPTLAPGLSADYAASINTTNDYYFDSTRRISSQSARPSTGDLYNFYKPKVKLGPRPSIERPGQSNNSESRPVATLPARLRASRPPKLSPSRPESRDSSMTIRSHFPPPPPIPESPTFGPRPGSSSQSVKSLPATLPKSPGMTPEKARLMKFREMYKQREALAKKKPVTPVPEIVDPDPEPERLADDNTDSGVGLDDDEDKVETEGSAEALPKSLRGEGVASEATDGATNGFKGANGEVGFNGGIAEITTASHPHSVSEASMPDNMASTDEESIADPATPSTVVEVKIHEPVNGVEEEEVNGVHGATETVPKASTETTPSAAADGEPTKDTNAKDANCASPTAAESLTTITNGSSATNPATNHSTTSTPTGDTITVFDLPNSSSVSIIEPPANPSPSHPDEKEKRTALVAPLELIDSHSDADADADYDDDLLDELHAAEVHEAKSMSVSKSPITPFFPRRTSAHNGSMLPTDRPQSSSSRPTTPARLGDTMRPPSPTPSARSGRFPARLTVVPPEDGNITVSKRVKPNGGIAAKIADLQRSFSRGSVVSLAPSPTGGKSNLVSARTTALATTTPPRSSSNGIVPGLRARSFSRTSFSSRETLSPSRETSASPKMTARDAPRAESRSIINRISSYNRLPKMESISVTATIVRTDKDKKPALAPPVDPAPIALHESPLTINRRRAPSPGPALPGAEKGIHHRTKSSISRLSMKSASTTSLALPQSPDGREVAPRASLESSWRSLARRRSESKSPSAHGLPRSMSNSSLDTAASGESGTGAGKKVSRASRLMKRMSSSIASVSRLPLGPLSPNAVKEEESEPAEEALSPQRPPATDVGDVDVQFPDTLLWKRRWVEVDGQGFLMLRPYGGNERANGVTKRYHLNEFNAPFVPDLERQEMPNSIIMDFRDGRTLQCACQTSDGQKLVLQILRDSHRAWCQR</sequence>
<evidence type="ECO:0000313" key="2">
    <source>
        <dbReference type="EMBL" id="KAF2396816.1"/>
    </source>
</evidence>
<feature type="compositionally biased region" description="Low complexity" evidence="1">
    <location>
        <begin position="160"/>
        <end position="169"/>
    </location>
</feature>
<evidence type="ECO:0008006" key="4">
    <source>
        <dbReference type="Google" id="ProtNLM"/>
    </source>
</evidence>
<feature type="region of interest" description="Disordered" evidence="1">
    <location>
        <begin position="766"/>
        <end position="841"/>
    </location>
</feature>
<dbReference type="Gene3D" id="3.40.20.10">
    <property type="entry name" value="Severin"/>
    <property type="match status" value="1"/>
</dbReference>
<evidence type="ECO:0000256" key="1">
    <source>
        <dbReference type="SAM" id="MobiDB-lite"/>
    </source>
</evidence>
<dbReference type="EMBL" id="ML996705">
    <property type="protein sequence ID" value="KAF2396816.1"/>
    <property type="molecule type" value="Genomic_DNA"/>
</dbReference>
<keyword evidence="3" id="KW-1185">Reference proteome</keyword>
<accession>A0A6G1HLT0</accession>
<feature type="region of interest" description="Disordered" evidence="1">
    <location>
        <begin position="245"/>
        <end position="492"/>
    </location>
</feature>
<feature type="compositionally biased region" description="Polar residues" evidence="1">
    <location>
        <begin position="466"/>
        <end position="476"/>
    </location>
</feature>
<feature type="compositionally biased region" description="Low complexity" evidence="1">
    <location>
        <begin position="687"/>
        <end position="703"/>
    </location>
</feature>
<gene>
    <name evidence="2" type="ORF">EJ06DRAFT_559466</name>
</gene>
<feature type="region of interest" description="Disordered" evidence="1">
    <location>
        <begin position="660"/>
        <end position="741"/>
    </location>
</feature>
<organism evidence="2 3">
    <name type="scientific">Trichodelitschia bisporula</name>
    <dbReference type="NCBI Taxonomy" id="703511"/>
    <lineage>
        <taxon>Eukaryota</taxon>
        <taxon>Fungi</taxon>
        <taxon>Dikarya</taxon>
        <taxon>Ascomycota</taxon>
        <taxon>Pezizomycotina</taxon>
        <taxon>Dothideomycetes</taxon>
        <taxon>Dothideomycetes incertae sedis</taxon>
        <taxon>Phaeotrichales</taxon>
        <taxon>Phaeotrichaceae</taxon>
        <taxon>Trichodelitschia</taxon>
    </lineage>
</organism>
<feature type="compositionally biased region" description="Low complexity" evidence="1">
    <location>
        <begin position="803"/>
        <end position="820"/>
    </location>
</feature>
<feature type="compositionally biased region" description="Polar residues" evidence="1">
    <location>
        <begin position="920"/>
        <end position="937"/>
    </location>
</feature>
<feature type="compositionally biased region" description="Polar residues" evidence="1">
    <location>
        <begin position="207"/>
        <end position="216"/>
    </location>
</feature>
<feature type="region of interest" description="Disordered" evidence="1">
    <location>
        <begin position="1017"/>
        <end position="1054"/>
    </location>
</feature>